<dbReference type="OMA" id="ASTELHW"/>
<dbReference type="Proteomes" id="UP000054408">
    <property type="component" value="Unassembled WGS sequence"/>
</dbReference>
<evidence type="ECO:0000256" key="1">
    <source>
        <dbReference type="SAM" id="MobiDB-lite"/>
    </source>
</evidence>
<accession>A0A0L0DQV3</accession>
<feature type="compositionally biased region" description="Basic residues" evidence="1">
    <location>
        <begin position="165"/>
        <end position="174"/>
    </location>
</feature>
<feature type="compositionally biased region" description="Basic residues" evidence="1">
    <location>
        <begin position="130"/>
        <end position="156"/>
    </location>
</feature>
<feature type="compositionally biased region" description="Low complexity" evidence="1">
    <location>
        <begin position="205"/>
        <end position="227"/>
    </location>
</feature>
<evidence type="ECO:0000313" key="3">
    <source>
        <dbReference type="Proteomes" id="UP000054408"/>
    </source>
</evidence>
<evidence type="ECO:0000313" key="2">
    <source>
        <dbReference type="EMBL" id="KNC54401.1"/>
    </source>
</evidence>
<reference evidence="2 3" key="1">
    <citation type="submission" date="2010-05" db="EMBL/GenBank/DDBJ databases">
        <title>The Genome Sequence of Thecamonas trahens ATCC 50062.</title>
        <authorList>
            <consortium name="The Broad Institute Genome Sequencing Platform"/>
            <person name="Russ C."/>
            <person name="Cuomo C."/>
            <person name="Shea T."/>
            <person name="Young S.K."/>
            <person name="Zeng Q."/>
            <person name="Koehrsen M."/>
            <person name="Haas B."/>
            <person name="Borodovsky M."/>
            <person name="Guigo R."/>
            <person name="Alvarado L."/>
            <person name="Berlin A."/>
            <person name="Bochicchio J."/>
            <person name="Borenstein D."/>
            <person name="Chapman S."/>
            <person name="Chen Z."/>
            <person name="Freedman E."/>
            <person name="Gellesch M."/>
            <person name="Goldberg J."/>
            <person name="Griggs A."/>
            <person name="Gujja S."/>
            <person name="Heilman E."/>
            <person name="Heiman D."/>
            <person name="Hepburn T."/>
            <person name="Howarth C."/>
            <person name="Jen D."/>
            <person name="Larson L."/>
            <person name="Mehta T."/>
            <person name="Park D."/>
            <person name="Pearson M."/>
            <person name="Roberts A."/>
            <person name="Saif S."/>
            <person name="Shenoy N."/>
            <person name="Sisk P."/>
            <person name="Stolte C."/>
            <person name="Sykes S."/>
            <person name="Thomson T."/>
            <person name="Walk T."/>
            <person name="White J."/>
            <person name="Yandava C."/>
            <person name="Burger G."/>
            <person name="Gray M.W."/>
            <person name="Holland P.W.H."/>
            <person name="King N."/>
            <person name="Lang F.B.F."/>
            <person name="Roger A.J."/>
            <person name="Ruiz-Trillo I."/>
            <person name="Lander E."/>
            <person name="Nusbaum C."/>
        </authorList>
    </citation>
    <scope>NUCLEOTIDE SEQUENCE [LARGE SCALE GENOMIC DNA]</scope>
    <source>
        <strain evidence="2 3">ATCC 50062</strain>
    </source>
</reference>
<organism evidence="2 3">
    <name type="scientific">Thecamonas trahens ATCC 50062</name>
    <dbReference type="NCBI Taxonomy" id="461836"/>
    <lineage>
        <taxon>Eukaryota</taxon>
        <taxon>Apusozoa</taxon>
        <taxon>Apusomonadida</taxon>
        <taxon>Apusomonadidae</taxon>
        <taxon>Thecamonas</taxon>
    </lineage>
</organism>
<name>A0A0L0DQV3_THETB</name>
<protein>
    <submittedName>
        <fullName evidence="2">Uncharacterized protein</fullName>
    </submittedName>
</protein>
<keyword evidence="3" id="KW-1185">Reference proteome</keyword>
<dbReference type="GeneID" id="25568426"/>
<sequence length="512" mass="53982">MDTDTDMDTDTNTDTDTDNHQRARSPDTGVHLALARSAFASFQPRLPSNPAVARYGAAPVVDLDALPPTPRRVVNKTPMASSFLSFNTPARAADSCDSSISSIPDLDRSYDASMEVSFAAAAAAPPPSTGKKRRKRKAVASRFRSASRKQAARKASPRAGQPRSSVKKSRRKQATKPVSRPAPAALPVASSPTRHTPSGLRVMRRPAAAETPADRAAALAAFRAARSTSRKAKPVASRFRNSTKRSAAAAPAAPAPAAPATPSMAATKRVLNFASTGKRRAAPKSAARQDAARARPTPQSSIRNEAARNRASRVGATAKRELDLLASTELHWHFVLAKLEAARRVQQVEAFETVVALQAALDRARELAAARRAALSQLAALDRVQNVVAAARGPALAVSRKLPALEAAYSEIGTAIAHTTAHMPLEQVAVDEASLSRALGDARHELDVVVRGLAPAAPIARSVATSLEKLAGATTSELAALAQSLRVLRQAQTLHSREASLAVHVADMMATV</sequence>
<dbReference type="EMBL" id="GL349489">
    <property type="protein sequence ID" value="KNC54401.1"/>
    <property type="molecule type" value="Genomic_DNA"/>
</dbReference>
<feature type="compositionally biased region" description="Low complexity" evidence="1">
    <location>
        <begin position="177"/>
        <end position="192"/>
    </location>
</feature>
<dbReference type="RefSeq" id="XP_013753699.1">
    <property type="nucleotide sequence ID" value="XM_013898245.1"/>
</dbReference>
<feature type="compositionally biased region" description="Acidic residues" evidence="1">
    <location>
        <begin position="1"/>
        <end position="16"/>
    </location>
</feature>
<proteinExistence type="predicted"/>
<feature type="region of interest" description="Disordered" evidence="1">
    <location>
        <begin position="1"/>
        <end position="27"/>
    </location>
</feature>
<dbReference type="AlphaFoldDB" id="A0A0L0DQV3"/>
<feature type="region of interest" description="Disordered" evidence="1">
    <location>
        <begin position="121"/>
        <end position="314"/>
    </location>
</feature>
<gene>
    <name evidence="2" type="ORF">AMSG_10124</name>
</gene>